<evidence type="ECO:0000313" key="2">
    <source>
        <dbReference type="EMBL" id="AWG21030.1"/>
    </source>
</evidence>
<dbReference type="GO" id="GO:0016757">
    <property type="term" value="F:glycosyltransferase activity"/>
    <property type="evidence" value="ECO:0007669"/>
    <property type="project" value="UniProtKB-KW"/>
</dbReference>
<accession>A0A2S1LB88</accession>
<dbReference type="InterPro" id="IPR000836">
    <property type="entry name" value="PRTase_dom"/>
</dbReference>
<keyword evidence="2" id="KW-0328">Glycosyltransferase</keyword>
<dbReference type="InterPro" id="IPR029057">
    <property type="entry name" value="PRTase-like"/>
</dbReference>
<proteinExistence type="inferred from homology"/>
<dbReference type="CDD" id="cd06223">
    <property type="entry name" value="PRTases_typeI"/>
    <property type="match status" value="1"/>
</dbReference>
<dbReference type="OrthoDB" id="9779910at2"/>
<dbReference type="InterPro" id="IPR051910">
    <property type="entry name" value="ComF/GntX_DNA_util-trans"/>
</dbReference>
<keyword evidence="2" id="KW-0808">Transferase</keyword>
<sequence length="226" mass="25601">MLKSLLNLFFPPICTGCKNLLLPNEEIICTICRHEIPVTQHHSMEDNEAMGKFYGRIDLQHASAVFYFHKKGIVQELIHNLKYRGDQEIGTFIGEWYLSDLKKIPALFTIDAVIPVPIHPKKLRSRGYNQVTTFGQTIANGLNTKYIDTILIRTKYTQTQSKKNLLARSEGIQNAFDVVYSEDQHHKHFLLVDDVLTTGATLEACCIALQKIPGVKISIITMAMAQ</sequence>
<dbReference type="EMBL" id="CP020918">
    <property type="protein sequence ID" value="AWG21030.1"/>
    <property type="molecule type" value="Genomic_DNA"/>
</dbReference>
<dbReference type="AlphaFoldDB" id="A0A2S1LB88"/>
<dbReference type="PANTHER" id="PTHR47505">
    <property type="entry name" value="DNA UTILIZATION PROTEIN YHGH"/>
    <property type="match status" value="1"/>
</dbReference>
<organism evidence="2 3">
    <name type="scientific">Flavobacterium faecale</name>
    <dbReference type="NCBI Taxonomy" id="1355330"/>
    <lineage>
        <taxon>Bacteria</taxon>
        <taxon>Pseudomonadati</taxon>
        <taxon>Bacteroidota</taxon>
        <taxon>Flavobacteriia</taxon>
        <taxon>Flavobacteriales</taxon>
        <taxon>Flavobacteriaceae</taxon>
        <taxon>Flavobacterium</taxon>
    </lineage>
</organism>
<evidence type="ECO:0000313" key="3">
    <source>
        <dbReference type="Proteomes" id="UP000244527"/>
    </source>
</evidence>
<gene>
    <name evidence="2" type="ORF">FFWV33_05530</name>
</gene>
<name>A0A2S1LB88_9FLAO</name>
<evidence type="ECO:0000256" key="1">
    <source>
        <dbReference type="ARBA" id="ARBA00008007"/>
    </source>
</evidence>
<dbReference type="KEGG" id="ffa:FFWV33_05530"/>
<dbReference type="PANTHER" id="PTHR47505:SF1">
    <property type="entry name" value="DNA UTILIZATION PROTEIN YHGH"/>
    <property type="match status" value="1"/>
</dbReference>
<dbReference type="Gene3D" id="3.40.50.2020">
    <property type="match status" value="1"/>
</dbReference>
<comment type="similarity">
    <text evidence="1">Belongs to the ComF/GntX family.</text>
</comment>
<dbReference type="SUPFAM" id="SSF53271">
    <property type="entry name" value="PRTase-like"/>
    <property type="match status" value="1"/>
</dbReference>
<reference evidence="2 3" key="1">
    <citation type="submission" date="2017-04" db="EMBL/GenBank/DDBJ databases">
        <title>Compelte genome sequence of WV33.</title>
        <authorList>
            <person name="Lee P.C."/>
        </authorList>
    </citation>
    <scope>NUCLEOTIDE SEQUENCE [LARGE SCALE GENOMIC DNA]</scope>
    <source>
        <strain evidence="2 3">WV33</strain>
    </source>
</reference>
<keyword evidence="3" id="KW-1185">Reference proteome</keyword>
<dbReference type="RefSeq" id="WP_108739983.1">
    <property type="nucleotide sequence ID" value="NZ_CP020918.1"/>
</dbReference>
<dbReference type="Proteomes" id="UP000244527">
    <property type="component" value="Chromosome"/>
</dbReference>
<protein>
    <submittedName>
        <fullName evidence="2">Amidophosphoribosyltransferase</fullName>
    </submittedName>
</protein>